<keyword evidence="2" id="KW-1185">Reference proteome</keyword>
<evidence type="ECO:0000313" key="2">
    <source>
        <dbReference type="Proteomes" id="UP000295662"/>
    </source>
</evidence>
<accession>A0A4R7RYK0</accession>
<dbReference type="AlphaFoldDB" id="A0A4R7RYK0"/>
<reference evidence="1 2" key="1">
    <citation type="submission" date="2019-03" db="EMBL/GenBank/DDBJ databases">
        <title>Genomic Encyclopedia of Archaeal and Bacterial Type Strains, Phase II (KMG-II): from individual species to whole genera.</title>
        <authorList>
            <person name="Goeker M."/>
        </authorList>
    </citation>
    <scope>NUCLEOTIDE SEQUENCE [LARGE SCALE GENOMIC DNA]</scope>
    <source>
        <strain evidence="1 2">ATCC 25309</strain>
    </source>
</reference>
<dbReference type="EMBL" id="SOCA01000003">
    <property type="protein sequence ID" value="TDU70962.1"/>
    <property type="molecule type" value="Genomic_DNA"/>
</dbReference>
<name>A0A4R7RYK0_9BACT</name>
<proteinExistence type="predicted"/>
<dbReference type="RefSeq" id="WP_133795157.1">
    <property type="nucleotide sequence ID" value="NZ_SOCA01000003.1"/>
</dbReference>
<sequence length="698" mass="78385">MKRISLVPLSLVVWLSITVYTCAEPSAAVVGLIQRAGNTEDELERQRLLNELAALPGLEEGLKKEAVALAGFARSWNEGALKLYNGFTRGKPPETIGDYEFGVGRESPLFPITALYRGRMLAWNLIENSTVRSSPKSGPWFKDEAVKSFRIAAEAFPENRLPRMYLGEAIPWPKELSESPDAPVWANLQREQIERLREIIEWWIDHRQKPDGQFGGGWGDDCEMWRWWSAVLLGFNDPKITAAQLKFSKAAVNRPHLKGGFYTEITDVEHAAEDTTDNLVPLLVLEPEEKRWQDWSRGLTGFMGNVWTGRNERGGLQFKSFYFSATAVAPQPQRGLDVIANVAAIHPAMMMWRRSGEDEMSKPILAWLDTWVEATARAENGKPAGILPAAIRWPDGVVAGADNKNWWEPVKKGGFMHTYYIWPSVITEMTDALVVAYLKTDNQKYLDPIRSMAAIRLKHLKAPSAEAAKPGSEAWCAEQLGPRPNANSNVGSLVKTLARLKALTGTAEFDELLALEGGEFVLRTDTEGRTQMEQALKESAEALRINFPGYTSEVRSTDRVMRFIQFLSKDYAFDEYRGVMQPKHELLYRMVTGDTNAPRFPQMAVRWHTPPKDIAAWVTEASTGRFGAELFHFGHEERAVTAELFLLKPGTYEVSLTRKGKPAEMLEPLEVKARSRTQFALKLPPGELAVLKVTPNNK</sequence>
<organism evidence="1 2">
    <name type="scientific">Prosthecobacter fusiformis</name>
    <dbReference type="NCBI Taxonomy" id="48464"/>
    <lineage>
        <taxon>Bacteria</taxon>
        <taxon>Pseudomonadati</taxon>
        <taxon>Verrucomicrobiota</taxon>
        <taxon>Verrucomicrobiia</taxon>
        <taxon>Verrucomicrobiales</taxon>
        <taxon>Verrucomicrobiaceae</taxon>
        <taxon>Prosthecobacter</taxon>
    </lineage>
</organism>
<evidence type="ECO:0000313" key="1">
    <source>
        <dbReference type="EMBL" id="TDU70962.1"/>
    </source>
</evidence>
<comment type="caution">
    <text evidence="1">The sequence shown here is derived from an EMBL/GenBank/DDBJ whole genome shotgun (WGS) entry which is preliminary data.</text>
</comment>
<dbReference type="OrthoDB" id="7311100at2"/>
<gene>
    <name evidence="1" type="ORF">EI77_02080</name>
</gene>
<protein>
    <submittedName>
        <fullName evidence="1">Uncharacterized protein</fullName>
    </submittedName>
</protein>
<dbReference type="Proteomes" id="UP000295662">
    <property type="component" value="Unassembled WGS sequence"/>
</dbReference>